<feature type="region of interest" description="Disordered" evidence="1">
    <location>
        <begin position="307"/>
        <end position="366"/>
    </location>
</feature>
<evidence type="ECO:0000259" key="2">
    <source>
        <dbReference type="Pfam" id="PF06159"/>
    </source>
</evidence>
<gene>
    <name evidence="4" type="ORF">VKT23_003932</name>
</gene>
<evidence type="ECO:0000259" key="3">
    <source>
        <dbReference type="Pfam" id="PF23647"/>
    </source>
</evidence>
<evidence type="ECO:0000313" key="4">
    <source>
        <dbReference type="EMBL" id="KAK7466869.1"/>
    </source>
</evidence>
<feature type="domain" description="Trafficking protein particle complex subunit 13 N-terminal" evidence="2">
    <location>
        <begin position="7"/>
        <end position="170"/>
    </location>
</feature>
<accession>A0ABR1JTH7</accession>
<dbReference type="InterPro" id="IPR055427">
    <property type="entry name" value="TRAPPC13_N"/>
</dbReference>
<proteinExistence type="predicted"/>
<dbReference type="InterPro" id="IPR010378">
    <property type="entry name" value="TRAPPC13"/>
</dbReference>
<feature type="domain" description="Trafficking protein particle complex subunit 13 middle" evidence="3">
    <location>
        <begin position="174"/>
        <end position="298"/>
    </location>
</feature>
<protein>
    <recommendedName>
        <fullName evidence="6">DUF974-domain-containing protein</fullName>
    </recommendedName>
</protein>
<feature type="compositionally biased region" description="Polar residues" evidence="1">
    <location>
        <begin position="343"/>
        <end position="354"/>
    </location>
</feature>
<keyword evidence="5" id="KW-1185">Reference proteome</keyword>
<dbReference type="Pfam" id="PF23647">
    <property type="entry name" value="TRAPPC13_M"/>
    <property type="match status" value="1"/>
</dbReference>
<comment type="caution">
    <text evidence="4">The sequence shown here is derived from an EMBL/GenBank/DDBJ whole genome shotgun (WGS) entry which is preliminary data.</text>
</comment>
<sequence>MSDSPAHLLSLKVMRLSRPSLSSAWAPFYSSSPSFSAHSTASITSLQGKTPLPGHPKTLRDLTNATELLTLPSSFGSIQLGETFSSCLCVNNESKADVAGVKVRVEMQTATSKVVLADYGTEQVTAGDTLENVVHHEIKELGQHVLACTVSYKSLSGSELTFRKFYKFAVTNPLSVKTKVHAPKSPSATLSPLERDKLFLEVHIQNLTTEPIWFERMAFEAVEEWNAQDANNPKETALMQPQDMRQYIYILTPKSFTLEPISRTPGTIIPLGRLDISWRSSFGEPGRLLTSMLSRRIPLITAPQAPVSALPPHLKKTVASPQQPPSRPTSPGPGQRPGSPFRTNSRPPSVSARPQSPVPSTPLFPNNMHNIETNLIVRSIPRDSLAVGKPFAIQFTLVLSCPLPPERRGHGLRLSLIIQHLLPPRTLPPPPPPSTNPPVPFEVYSPRGSRSPGFSTPSPTFATFNYGLAHQKLLIASQSQTVSSLADDGQQTPKSTDFMVALPPPFFTAADESLHQKRQGNVSFFGQSAVILPVVELKEQAMAATSDVDSDSEDEDERKGPPLRLYTTQDFELSFVALQTGFATIGGLRLLLADDRFVRDSEGDEEMHVKRTEAQTLKEWDIVSEVFIHEHDSSL</sequence>
<name>A0ABR1JTH7_9AGAR</name>
<feature type="compositionally biased region" description="Low complexity" evidence="1">
    <location>
        <begin position="332"/>
        <end position="342"/>
    </location>
</feature>
<dbReference type="Proteomes" id="UP001498398">
    <property type="component" value="Unassembled WGS sequence"/>
</dbReference>
<dbReference type="InterPro" id="IPR055429">
    <property type="entry name" value="TRAPPC13_M"/>
</dbReference>
<feature type="compositionally biased region" description="Pro residues" evidence="1">
    <location>
        <begin position="322"/>
        <end position="331"/>
    </location>
</feature>
<dbReference type="PANTHER" id="PTHR13134:SF3">
    <property type="entry name" value="TRAFFICKING PROTEIN PARTICLE COMPLEX SUBUNIT 13"/>
    <property type="match status" value="1"/>
</dbReference>
<organism evidence="4 5">
    <name type="scientific">Marasmiellus scandens</name>
    <dbReference type="NCBI Taxonomy" id="2682957"/>
    <lineage>
        <taxon>Eukaryota</taxon>
        <taxon>Fungi</taxon>
        <taxon>Dikarya</taxon>
        <taxon>Basidiomycota</taxon>
        <taxon>Agaricomycotina</taxon>
        <taxon>Agaricomycetes</taxon>
        <taxon>Agaricomycetidae</taxon>
        <taxon>Agaricales</taxon>
        <taxon>Marasmiineae</taxon>
        <taxon>Omphalotaceae</taxon>
        <taxon>Marasmiellus</taxon>
    </lineage>
</organism>
<dbReference type="PANTHER" id="PTHR13134">
    <property type="entry name" value="TRAFFICKING PROTEIN PARTICLE COMPLEX SUBUNIT 13"/>
    <property type="match status" value="1"/>
</dbReference>
<feature type="region of interest" description="Disordered" evidence="1">
    <location>
        <begin position="543"/>
        <end position="562"/>
    </location>
</feature>
<evidence type="ECO:0000256" key="1">
    <source>
        <dbReference type="SAM" id="MobiDB-lite"/>
    </source>
</evidence>
<dbReference type="Pfam" id="PF06159">
    <property type="entry name" value="TRAPPC13_N"/>
    <property type="match status" value="1"/>
</dbReference>
<dbReference type="EMBL" id="JBANRG010000004">
    <property type="protein sequence ID" value="KAK7466869.1"/>
    <property type="molecule type" value="Genomic_DNA"/>
</dbReference>
<reference evidence="4 5" key="1">
    <citation type="submission" date="2024-01" db="EMBL/GenBank/DDBJ databases">
        <title>A draft genome for the cacao thread blight pathogen Marasmiellus scandens.</title>
        <authorList>
            <person name="Baruah I.K."/>
            <person name="Leung J."/>
            <person name="Bukari Y."/>
            <person name="Amoako-Attah I."/>
            <person name="Meinhardt L.W."/>
            <person name="Bailey B.A."/>
            <person name="Cohen S.P."/>
        </authorList>
    </citation>
    <scope>NUCLEOTIDE SEQUENCE [LARGE SCALE GENOMIC DNA]</scope>
    <source>
        <strain evidence="4 5">GH-19</strain>
    </source>
</reference>
<evidence type="ECO:0000313" key="5">
    <source>
        <dbReference type="Proteomes" id="UP001498398"/>
    </source>
</evidence>
<evidence type="ECO:0008006" key="6">
    <source>
        <dbReference type="Google" id="ProtNLM"/>
    </source>
</evidence>